<dbReference type="Pfam" id="PF21447">
    <property type="entry name" value="Ppx-GppA_III"/>
    <property type="match status" value="1"/>
</dbReference>
<feature type="domain" description="Ppx/GppA phosphatase N-terminal" evidence="2">
    <location>
        <begin position="29"/>
        <end position="298"/>
    </location>
</feature>
<dbReference type="CDD" id="cd24006">
    <property type="entry name" value="ASKHA_NBD_PPX_GppA"/>
    <property type="match status" value="1"/>
</dbReference>
<dbReference type="RefSeq" id="WP_178046010.1">
    <property type="nucleotide sequence ID" value="NZ_JAJEPR010000014.1"/>
</dbReference>
<dbReference type="GO" id="GO:0016462">
    <property type="term" value="F:pyrophosphatase activity"/>
    <property type="evidence" value="ECO:0007669"/>
    <property type="project" value="TreeGrafter"/>
</dbReference>
<comment type="similarity">
    <text evidence="1">Belongs to the GppA/Ppx family.</text>
</comment>
<organism evidence="4 5">
    <name type="scientific">Fusicatenibacter faecihominis</name>
    <dbReference type="NCBI Taxonomy" id="2881276"/>
    <lineage>
        <taxon>Bacteria</taxon>
        <taxon>Bacillati</taxon>
        <taxon>Bacillota</taxon>
        <taxon>Clostridia</taxon>
        <taxon>Lachnospirales</taxon>
        <taxon>Lachnospiraceae</taxon>
        <taxon>Fusicatenibacter</taxon>
    </lineage>
</organism>
<dbReference type="InterPro" id="IPR050273">
    <property type="entry name" value="GppA/Ppx_hydrolase"/>
</dbReference>
<dbReference type="InterPro" id="IPR003695">
    <property type="entry name" value="Ppx_GppA_N"/>
</dbReference>
<sequence length="506" mass="57756">MQYTLFGAIDIGSSEMELKIFELSRGKGMREIDCIRNRLELGKDTYATGKISTEKLEELCLVLNDFISIMKSYKVEAYRAYTTSAIREAKNRVILLDYLEKKTGLKIEVLDNAEQRFLDYKSIAAQANEFNRIIEKGTAILDVGGGSVQVSLFDKDSLVSTQNIRIGNLRIRERVAAMEHMYGHFEELVQELTRSELQNFKKMYVKDREVSNVILVGDYLGGLSKKQSVSLEEFQTIYDGVVHVEPSVAAERFELPEESISLIVPTLIICSEFISAMGAESIWMPGLNLNDGNAYDYAQRKRIIRAGHNFDEDILASARNIAKRYQCSKSHIRIMENLGLQIFDRMKKIHGLGSRERLLLQIAVILHGCGKYISLSDPADCSYQIIMATEIIGLSRKEREIIAYIVKFNTTEFPYYEELSRETDLDRSEYLTVAKLAAILRVANACDRSHKQKFENVKVSLKDKELIIQVDTPEDITLERGLFTEKAAFFEEVFSIRTSIHQKKHI</sequence>
<dbReference type="Proteomes" id="UP001197875">
    <property type="component" value="Unassembled WGS sequence"/>
</dbReference>
<dbReference type="AlphaFoldDB" id="A0AAE3DT70"/>
<accession>A0AAE3DT70</accession>
<comment type="caution">
    <text evidence="4">The sequence shown here is derived from an EMBL/GenBank/DDBJ whole genome shotgun (WGS) entry which is preliminary data.</text>
</comment>
<keyword evidence="5" id="KW-1185">Reference proteome</keyword>
<dbReference type="SUPFAM" id="SSF53067">
    <property type="entry name" value="Actin-like ATPase domain"/>
    <property type="match status" value="2"/>
</dbReference>
<proteinExistence type="inferred from homology"/>
<dbReference type="InterPro" id="IPR043129">
    <property type="entry name" value="ATPase_NBD"/>
</dbReference>
<evidence type="ECO:0000313" key="5">
    <source>
        <dbReference type="Proteomes" id="UP001197875"/>
    </source>
</evidence>
<dbReference type="PANTHER" id="PTHR30005">
    <property type="entry name" value="EXOPOLYPHOSPHATASE"/>
    <property type="match status" value="1"/>
</dbReference>
<dbReference type="InterPro" id="IPR048950">
    <property type="entry name" value="Ppx_GppA_C"/>
</dbReference>
<dbReference type="Gene3D" id="3.30.420.150">
    <property type="entry name" value="Exopolyphosphatase. Domain 2"/>
    <property type="match status" value="1"/>
</dbReference>
<dbReference type="Gene3D" id="3.30.420.40">
    <property type="match status" value="1"/>
</dbReference>
<dbReference type="EMBL" id="JAJEPR010000014">
    <property type="protein sequence ID" value="MCC2190040.1"/>
    <property type="molecule type" value="Genomic_DNA"/>
</dbReference>
<dbReference type="PANTHER" id="PTHR30005:SF0">
    <property type="entry name" value="RETROGRADE REGULATION PROTEIN 2"/>
    <property type="match status" value="1"/>
</dbReference>
<evidence type="ECO:0000256" key="1">
    <source>
        <dbReference type="ARBA" id="ARBA00007125"/>
    </source>
</evidence>
<evidence type="ECO:0000259" key="2">
    <source>
        <dbReference type="Pfam" id="PF02541"/>
    </source>
</evidence>
<dbReference type="Gene3D" id="1.10.3210.10">
    <property type="entry name" value="Hypothetical protein af1432"/>
    <property type="match status" value="1"/>
</dbReference>
<evidence type="ECO:0000313" key="4">
    <source>
        <dbReference type="EMBL" id="MCC2190040.1"/>
    </source>
</evidence>
<name>A0AAE3DT70_9FIRM</name>
<dbReference type="SUPFAM" id="SSF109604">
    <property type="entry name" value="HD-domain/PDEase-like"/>
    <property type="match status" value="1"/>
</dbReference>
<gene>
    <name evidence="4" type="ORF">LKD71_09520</name>
</gene>
<reference evidence="4 5" key="1">
    <citation type="submission" date="2021-10" db="EMBL/GenBank/DDBJ databases">
        <title>Anaerobic single-cell dispensing facilitates the cultivation of human gut bacteria.</title>
        <authorList>
            <person name="Afrizal A."/>
        </authorList>
    </citation>
    <scope>NUCLEOTIDE SEQUENCE [LARGE SCALE GENOMIC DNA]</scope>
    <source>
        <strain evidence="4 5">CLA-AA-H277</strain>
    </source>
</reference>
<evidence type="ECO:0000259" key="3">
    <source>
        <dbReference type="Pfam" id="PF21447"/>
    </source>
</evidence>
<protein>
    <submittedName>
        <fullName evidence="4">Exopolyphosphatase</fullName>
    </submittedName>
</protein>
<dbReference type="Pfam" id="PF02541">
    <property type="entry name" value="Ppx-GppA"/>
    <property type="match status" value="1"/>
</dbReference>
<feature type="domain" description="Ppx/GppA phosphatase C-terminal" evidence="3">
    <location>
        <begin position="316"/>
        <end position="477"/>
    </location>
</feature>